<dbReference type="InterPro" id="IPR015797">
    <property type="entry name" value="NUDIX_hydrolase-like_dom_sf"/>
</dbReference>
<dbReference type="AlphaFoldDB" id="A0A381TCF5"/>
<dbReference type="GO" id="GO:0019677">
    <property type="term" value="P:NAD+ catabolic process"/>
    <property type="evidence" value="ECO:0007669"/>
    <property type="project" value="TreeGrafter"/>
</dbReference>
<dbReference type="GO" id="GO:0005829">
    <property type="term" value="C:cytosol"/>
    <property type="evidence" value="ECO:0007669"/>
    <property type="project" value="TreeGrafter"/>
</dbReference>
<dbReference type="InterPro" id="IPR015376">
    <property type="entry name" value="Znr_NADH_PPase"/>
</dbReference>
<feature type="domain" description="Zinc ribbon NADH pyrophosphatase" evidence="4">
    <location>
        <begin position="157"/>
        <end position="189"/>
    </location>
</feature>
<evidence type="ECO:0000256" key="1">
    <source>
        <dbReference type="ARBA" id="ARBA00001946"/>
    </source>
</evidence>
<evidence type="ECO:0008006" key="6">
    <source>
        <dbReference type="Google" id="ProtNLM"/>
    </source>
</evidence>
<dbReference type="EMBL" id="UINC01004317">
    <property type="protein sequence ID" value="SVA13419.1"/>
    <property type="molecule type" value="Genomic_DNA"/>
</dbReference>
<name>A0A381TCF5_9ZZZZ</name>
<dbReference type="Gene3D" id="3.90.79.20">
    <property type="match status" value="1"/>
</dbReference>
<dbReference type="InterPro" id="IPR050241">
    <property type="entry name" value="NAD-cap_RNA_hydrolase_NudC"/>
</dbReference>
<evidence type="ECO:0000259" key="4">
    <source>
        <dbReference type="Pfam" id="PF09297"/>
    </source>
</evidence>
<dbReference type="PANTHER" id="PTHR42904">
    <property type="entry name" value="NUDIX HYDROLASE, NUDC SUBFAMILY"/>
    <property type="match status" value="1"/>
</dbReference>
<proteinExistence type="predicted"/>
<dbReference type="PANTHER" id="PTHR42904:SF6">
    <property type="entry name" value="NAD-CAPPED RNA HYDROLASE NUDT12"/>
    <property type="match status" value="1"/>
</dbReference>
<evidence type="ECO:0000256" key="2">
    <source>
        <dbReference type="ARBA" id="ARBA00022801"/>
    </source>
</evidence>
<feature type="non-terminal residue" evidence="5">
    <location>
        <position position="221"/>
    </location>
</feature>
<dbReference type="Pfam" id="PF09296">
    <property type="entry name" value="NUDIX-like"/>
    <property type="match status" value="1"/>
</dbReference>
<gene>
    <name evidence="5" type="ORF">METZ01_LOCUS66273</name>
</gene>
<dbReference type="GO" id="GO:0006742">
    <property type="term" value="P:NADP+ catabolic process"/>
    <property type="evidence" value="ECO:0007669"/>
    <property type="project" value="TreeGrafter"/>
</dbReference>
<organism evidence="5">
    <name type="scientific">marine metagenome</name>
    <dbReference type="NCBI Taxonomy" id="408172"/>
    <lineage>
        <taxon>unclassified sequences</taxon>
        <taxon>metagenomes</taxon>
        <taxon>ecological metagenomes</taxon>
    </lineage>
</organism>
<dbReference type="Pfam" id="PF09297">
    <property type="entry name" value="Zn_ribbon_NUD"/>
    <property type="match status" value="1"/>
</dbReference>
<dbReference type="SUPFAM" id="SSF55811">
    <property type="entry name" value="Nudix"/>
    <property type="match status" value="1"/>
</dbReference>
<dbReference type="GO" id="GO:0035529">
    <property type="term" value="F:NADH pyrophosphatase activity"/>
    <property type="evidence" value="ECO:0007669"/>
    <property type="project" value="TreeGrafter"/>
</dbReference>
<accession>A0A381TCF5</accession>
<dbReference type="InterPro" id="IPR015375">
    <property type="entry name" value="NADH_PPase-like_N"/>
</dbReference>
<dbReference type="GO" id="GO:0046872">
    <property type="term" value="F:metal ion binding"/>
    <property type="evidence" value="ECO:0007669"/>
    <property type="project" value="InterPro"/>
</dbReference>
<sequence>MFHDHFYSSEHIDRAVVQRRDETWVNEQLRAENTLFVPVWREKVFVDRAEAEGDTQYRLSGRLDAPAPPDRRLKAVFLRSDETIPLLDGHRRAVLLGCSGKRTYFALDLSDIEGATKHRALAGRGDFVGLRGIGPMLDRFDGGLLAYARGMLRWHQQHTYCGVCGSHTAMLEAGFIRRCTATECDQQHFPRTDPAIIVLVTHENRALLGRQAKWDATWYSV</sequence>
<feature type="domain" description="NADH pyrophosphatase-like N-terminal" evidence="3">
    <location>
        <begin position="34"/>
        <end position="154"/>
    </location>
</feature>
<protein>
    <recommendedName>
        <fullName evidence="6">NADH pyrophosphatase-like N-terminal domain-containing protein</fullName>
    </recommendedName>
</protein>
<dbReference type="GO" id="GO:0005777">
    <property type="term" value="C:peroxisome"/>
    <property type="evidence" value="ECO:0007669"/>
    <property type="project" value="TreeGrafter"/>
</dbReference>
<keyword evidence="2" id="KW-0378">Hydrolase</keyword>
<comment type="cofactor">
    <cofactor evidence="1">
        <name>Mg(2+)</name>
        <dbReference type="ChEBI" id="CHEBI:18420"/>
    </cofactor>
</comment>
<evidence type="ECO:0000313" key="5">
    <source>
        <dbReference type="EMBL" id="SVA13419.1"/>
    </source>
</evidence>
<reference evidence="5" key="1">
    <citation type="submission" date="2018-05" db="EMBL/GenBank/DDBJ databases">
        <authorList>
            <person name="Lanie J.A."/>
            <person name="Ng W.-L."/>
            <person name="Kazmierczak K.M."/>
            <person name="Andrzejewski T.M."/>
            <person name="Davidsen T.M."/>
            <person name="Wayne K.J."/>
            <person name="Tettelin H."/>
            <person name="Glass J.I."/>
            <person name="Rusch D."/>
            <person name="Podicherti R."/>
            <person name="Tsui H.-C.T."/>
            <person name="Winkler M.E."/>
        </authorList>
    </citation>
    <scope>NUCLEOTIDE SEQUENCE</scope>
</reference>
<evidence type="ECO:0000259" key="3">
    <source>
        <dbReference type="Pfam" id="PF09296"/>
    </source>
</evidence>